<dbReference type="PANTHER" id="PTHR46663">
    <property type="entry name" value="DIGUANYLATE CYCLASE DGCT-RELATED"/>
    <property type="match status" value="1"/>
</dbReference>
<gene>
    <name evidence="2" type="ORF">C6Y53_04385</name>
</gene>
<dbReference type="SUPFAM" id="SSF55073">
    <property type="entry name" value="Nucleotide cyclase"/>
    <property type="match status" value="1"/>
</dbReference>
<dbReference type="EMBL" id="CP027665">
    <property type="protein sequence ID" value="AVO37014.1"/>
    <property type="molecule type" value="Genomic_DNA"/>
</dbReference>
<dbReference type="InterPro" id="IPR000160">
    <property type="entry name" value="GGDEF_dom"/>
</dbReference>
<dbReference type="InterPro" id="IPR042463">
    <property type="entry name" value="HNOB_dom_associated_sf"/>
</dbReference>
<proteinExistence type="predicted"/>
<keyword evidence="3" id="KW-1185">Reference proteome</keyword>
<evidence type="ECO:0000259" key="1">
    <source>
        <dbReference type="PROSITE" id="PS50887"/>
    </source>
</evidence>
<dbReference type="InterPro" id="IPR029787">
    <property type="entry name" value="Nucleotide_cyclase"/>
</dbReference>
<dbReference type="PROSITE" id="PS50887">
    <property type="entry name" value="GGDEF"/>
    <property type="match status" value="1"/>
</dbReference>
<name>A0A2S0MMA6_9RHOB</name>
<dbReference type="KEGG" id="thas:C6Y53_04385"/>
<feature type="domain" description="GGDEF" evidence="1">
    <location>
        <begin position="187"/>
        <end position="321"/>
    </location>
</feature>
<protein>
    <submittedName>
        <fullName evidence="2">GGDEF domain-containing protein</fullName>
    </submittedName>
</protein>
<dbReference type="RefSeq" id="WP_106471328.1">
    <property type="nucleotide sequence ID" value="NZ_CP027665.1"/>
</dbReference>
<dbReference type="Pfam" id="PF00990">
    <property type="entry name" value="GGDEF"/>
    <property type="match status" value="1"/>
</dbReference>
<dbReference type="InterPro" id="IPR052163">
    <property type="entry name" value="DGC-Regulatory_Protein"/>
</dbReference>
<evidence type="ECO:0000313" key="3">
    <source>
        <dbReference type="Proteomes" id="UP000237655"/>
    </source>
</evidence>
<sequence>MNDLDALFDRLCPMHVNLGPTGHLRRVGPAMAKLRPDHRLRGRRFLELFELQRPRTAATMCDLAALAGQPLHLRFRDEPSTALKGVLMPLPGAGGAIVNLSFGISVLEAVRDYDLTSTDFAATDLAIELLYLVEANTAAMDASRKLNQRLDVARVAAQEQAYTDTLTGLKNRRALDHVLARVAGHGRDFALLHLDLDFFKTVNDTLGHAAGDHVLQQAARIMVAETRAEDTVARVGGDEFVLLFNRGLDRATLRVIAQRLIGRLEQPIQFGDRTCRISASIGALRSVDATARDPARMMQEADLALYAAKNAGRGCCRIFPEGAGGAGAPGSPTVVRRSA</sequence>
<dbReference type="CDD" id="cd01949">
    <property type="entry name" value="GGDEF"/>
    <property type="match status" value="1"/>
</dbReference>
<evidence type="ECO:0000313" key="2">
    <source>
        <dbReference type="EMBL" id="AVO37014.1"/>
    </source>
</evidence>
<organism evidence="2 3">
    <name type="scientific">Pukyongiella litopenaei</name>
    <dbReference type="NCBI Taxonomy" id="2605946"/>
    <lineage>
        <taxon>Bacteria</taxon>
        <taxon>Pseudomonadati</taxon>
        <taxon>Pseudomonadota</taxon>
        <taxon>Alphaproteobacteria</taxon>
        <taxon>Rhodobacterales</taxon>
        <taxon>Paracoccaceae</taxon>
        <taxon>Pukyongiella</taxon>
    </lineage>
</organism>
<dbReference type="AlphaFoldDB" id="A0A2S0MMA6"/>
<reference evidence="3" key="1">
    <citation type="submission" date="2018-03" db="EMBL/GenBank/DDBJ databases">
        <title>Genomic analysis of the strain SH-1 isolated from shrimp intestine.</title>
        <authorList>
            <person name="Kim Y.-S."/>
            <person name="Kim S.-E."/>
            <person name="Kim K.-H."/>
        </authorList>
    </citation>
    <scope>NUCLEOTIDE SEQUENCE [LARGE SCALE GENOMIC DNA]</scope>
    <source>
        <strain evidence="3">SH-1</strain>
    </source>
</reference>
<dbReference type="PANTHER" id="PTHR46663:SF4">
    <property type="entry name" value="DIGUANYLATE CYCLASE DGCT-RELATED"/>
    <property type="match status" value="1"/>
</dbReference>
<dbReference type="SMART" id="SM00267">
    <property type="entry name" value="GGDEF"/>
    <property type="match status" value="1"/>
</dbReference>
<dbReference type="InterPro" id="IPR043128">
    <property type="entry name" value="Rev_trsase/Diguanyl_cyclase"/>
</dbReference>
<dbReference type="Gene3D" id="3.30.450.260">
    <property type="entry name" value="Haem NO binding associated domain"/>
    <property type="match status" value="1"/>
</dbReference>
<dbReference type="NCBIfam" id="TIGR00254">
    <property type="entry name" value="GGDEF"/>
    <property type="match status" value="1"/>
</dbReference>
<dbReference type="Proteomes" id="UP000237655">
    <property type="component" value="Chromosome"/>
</dbReference>
<accession>A0A2S0MMA6</accession>
<dbReference type="Gene3D" id="3.30.70.270">
    <property type="match status" value="1"/>
</dbReference>